<dbReference type="PANTHER" id="PTHR13954:SF6">
    <property type="entry name" value="NON-SPECIFIC SERINE_THREONINE PROTEIN KINASE"/>
    <property type="match status" value="1"/>
</dbReference>
<evidence type="ECO:0000256" key="7">
    <source>
        <dbReference type="ARBA" id="ARBA00022723"/>
    </source>
</evidence>
<dbReference type="GO" id="GO:1990604">
    <property type="term" value="C:IRE1-TRAF2-ASK1 complex"/>
    <property type="evidence" value="ECO:0007669"/>
    <property type="project" value="TreeGrafter"/>
</dbReference>
<dbReference type="Proteomes" id="UP000271241">
    <property type="component" value="Unassembled WGS sequence"/>
</dbReference>
<evidence type="ECO:0000259" key="21">
    <source>
        <dbReference type="PROSITE" id="PS51392"/>
    </source>
</evidence>
<keyword evidence="23" id="KW-1185">Reference proteome</keyword>
<evidence type="ECO:0000256" key="4">
    <source>
        <dbReference type="ARBA" id="ARBA00022527"/>
    </source>
</evidence>
<dbReference type="PROSITE" id="PS00108">
    <property type="entry name" value="PROTEIN_KINASE_ST"/>
    <property type="match status" value="1"/>
</dbReference>
<dbReference type="InterPro" id="IPR038357">
    <property type="entry name" value="KEN_sf"/>
</dbReference>
<name>A0A4P9XJS2_9FUNG</name>
<dbReference type="SUPFAM" id="SSF56112">
    <property type="entry name" value="Protein kinase-like (PK-like)"/>
    <property type="match status" value="1"/>
</dbReference>
<evidence type="ECO:0000256" key="3">
    <source>
        <dbReference type="ARBA" id="ARBA00012513"/>
    </source>
</evidence>
<dbReference type="GO" id="GO:0036498">
    <property type="term" value="P:IRE1-mediated unfolded protein response"/>
    <property type="evidence" value="ECO:0007669"/>
    <property type="project" value="UniProtKB-ARBA"/>
</dbReference>
<dbReference type="Gene3D" id="1.10.510.10">
    <property type="entry name" value="Transferase(Phosphotransferase) domain 1"/>
    <property type="match status" value="1"/>
</dbReference>
<evidence type="ECO:0000256" key="17">
    <source>
        <dbReference type="ARBA" id="ARBA00048659"/>
    </source>
</evidence>
<dbReference type="FunFam" id="1.10.510.10:FF:000572">
    <property type="entry name" value="Serine/threonine-protein kinase/endoribonuclease IRE1"/>
    <property type="match status" value="1"/>
</dbReference>
<evidence type="ECO:0000256" key="9">
    <source>
        <dbReference type="ARBA" id="ARBA00022741"/>
    </source>
</evidence>
<dbReference type="GO" id="GO:0070059">
    <property type="term" value="P:intrinsic apoptotic signaling pathway in response to endoplasmic reticulum stress"/>
    <property type="evidence" value="ECO:0007669"/>
    <property type="project" value="TreeGrafter"/>
</dbReference>
<keyword evidence="12" id="KW-0067">ATP-binding</keyword>
<protein>
    <recommendedName>
        <fullName evidence="3">non-specific serine/threonine protein kinase</fullName>
        <ecNumber evidence="3">2.7.11.1</ecNumber>
    </recommendedName>
</protein>
<comment type="subcellular location">
    <subcellularLocation>
        <location evidence="2">Membrane</location>
        <topology evidence="2">Single-pass membrane protein</topology>
    </subcellularLocation>
</comment>
<keyword evidence="16" id="KW-0325">Glycoprotein</keyword>
<dbReference type="FunFam" id="3.30.200.20:FF:000077">
    <property type="entry name" value="Putative Serine/threonine-protein kinase/endoribonuclease IRE1"/>
    <property type="match status" value="1"/>
</dbReference>
<feature type="domain" description="KEN" evidence="21">
    <location>
        <begin position="302"/>
        <end position="436"/>
    </location>
</feature>
<evidence type="ECO:0000256" key="16">
    <source>
        <dbReference type="ARBA" id="ARBA00023180"/>
    </source>
</evidence>
<dbReference type="GO" id="GO:0004674">
    <property type="term" value="F:protein serine/threonine kinase activity"/>
    <property type="evidence" value="ECO:0007669"/>
    <property type="project" value="UniProtKB-KW"/>
</dbReference>
<dbReference type="InterPro" id="IPR008271">
    <property type="entry name" value="Ser/Thr_kinase_AS"/>
</dbReference>
<evidence type="ECO:0000256" key="2">
    <source>
        <dbReference type="ARBA" id="ARBA00004167"/>
    </source>
</evidence>
<dbReference type="GO" id="GO:0004521">
    <property type="term" value="F:RNA endonuclease activity"/>
    <property type="evidence" value="ECO:0007669"/>
    <property type="project" value="InterPro"/>
</dbReference>
<dbReference type="GO" id="GO:0005524">
    <property type="term" value="F:ATP binding"/>
    <property type="evidence" value="ECO:0007669"/>
    <property type="project" value="UniProtKB-KW"/>
</dbReference>
<organism evidence="22 23">
    <name type="scientific">Thamnocephalis sphaerospora</name>
    <dbReference type="NCBI Taxonomy" id="78915"/>
    <lineage>
        <taxon>Eukaryota</taxon>
        <taxon>Fungi</taxon>
        <taxon>Fungi incertae sedis</taxon>
        <taxon>Zoopagomycota</taxon>
        <taxon>Zoopagomycotina</taxon>
        <taxon>Zoopagomycetes</taxon>
        <taxon>Zoopagales</taxon>
        <taxon>Sigmoideomycetaceae</taxon>
        <taxon>Thamnocephalis</taxon>
    </lineage>
</organism>
<keyword evidence="10 22" id="KW-0418">Kinase</keyword>
<dbReference type="EMBL" id="KZ992981">
    <property type="protein sequence ID" value="RKP05992.1"/>
    <property type="molecule type" value="Genomic_DNA"/>
</dbReference>
<dbReference type="Gene3D" id="3.30.200.20">
    <property type="entry name" value="Phosphorylase Kinase, domain 1"/>
    <property type="match status" value="1"/>
</dbReference>
<dbReference type="CDD" id="cd10422">
    <property type="entry name" value="RNase_Ire1"/>
    <property type="match status" value="1"/>
</dbReference>
<dbReference type="InterPro" id="IPR045133">
    <property type="entry name" value="IRE1/2-like"/>
</dbReference>
<keyword evidence="14" id="KW-1133">Transmembrane helix</keyword>
<evidence type="ECO:0000256" key="18">
    <source>
        <dbReference type="ARBA" id="ARBA00048977"/>
    </source>
</evidence>
<keyword evidence="5" id="KW-0808">Transferase</keyword>
<evidence type="ECO:0000256" key="10">
    <source>
        <dbReference type="ARBA" id="ARBA00022777"/>
    </source>
</evidence>
<proteinExistence type="predicted"/>
<dbReference type="GO" id="GO:0016787">
    <property type="term" value="F:hydrolase activity"/>
    <property type="evidence" value="ECO:0007669"/>
    <property type="project" value="UniProtKB-KW"/>
</dbReference>
<dbReference type="SMART" id="SM00220">
    <property type="entry name" value="S_TKc"/>
    <property type="match status" value="1"/>
</dbReference>
<dbReference type="Pfam" id="PF06479">
    <property type="entry name" value="Ribonuc_2-5A"/>
    <property type="match status" value="1"/>
</dbReference>
<feature type="compositionally biased region" description="Low complexity" evidence="19">
    <location>
        <begin position="188"/>
        <end position="206"/>
    </location>
</feature>
<dbReference type="EC" id="2.7.11.1" evidence="3"/>
<dbReference type="STRING" id="78915.A0A4P9XJS2"/>
<evidence type="ECO:0000256" key="15">
    <source>
        <dbReference type="ARBA" id="ARBA00023136"/>
    </source>
</evidence>
<keyword evidence="8" id="KW-0732">Signal</keyword>
<dbReference type="PROSITE" id="PS50011">
    <property type="entry name" value="PROTEIN_KINASE_DOM"/>
    <property type="match status" value="1"/>
</dbReference>
<keyword evidence="13" id="KW-0460">Magnesium</keyword>
<dbReference type="OrthoDB" id="63989at2759"/>
<keyword evidence="15" id="KW-0472">Membrane</keyword>
<evidence type="ECO:0000256" key="14">
    <source>
        <dbReference type="ARBA" id="ARBA00022989"/>
    </source>
</evidence>
<dbReference type="PROSITE" id="PS51392">
    <property type="entry name" value="KEN"/>
    <property type="match status" value="1"/>
</dbReference>
<keyword evidence="6" id="KW-0812">Transmembrane</keyword>
<keyword evidence="11" id="KW-0378">Hydrolase</keyword>
<dbReference type="AlphaFoldDB" id="A0A4P9XJS2"/>
<dbReference type="Gene3D" id="1.20.1440.180">
    <property type="entry name" value="KEN domain"/>
    <property type="match status" value="1"/>
</dbReference>
<comment type="catalytic activity">
    <reaction evidence="17">
        <text>L-threonyl-[protein] + ATP = O-phospho-L-threonyl-[protein] + ADP + H(+)</text>
        <dbReference type="Rhea" id="RHEA:46608"/>
        <dbReference type="Rhea" id="RHEA-COMP:11060"/>
        <dbReference type="Rhea" id="RHEA-COMP:11605"/>
        <dbReference type="ChEBI" id="CHEBI:15378"/>
        <dbReference type="ChEBI" id="CHEBI:30013"/>
        <dbReference type="ChEBI" id="CHEBI:30616"/>
        <dbReference type="ChEBI" id="CHEBI:61977"/>
        <dbReference type="ChEBI" id="CHEBI:456216"/>
        <dbReference type="EC" id="2.7.11.1"/>
    </reaction>
    <physiologicalReaction direction="left-to-right" evidence="17">
        <dbReference type="Rhea" id="RHEA:46609"/>
    </physiologicalReaction>
</comment>
<keyword evidence="7" id="KW-0479">Metal-binding</keyword>
<dbReference type="GO" id="GO:0046872">
    <property type="term" value="F:metal ion binding"/>
    <property type="evidence" value="ECO:0007669"/>
    <property type="project" value="UniProtKB-KW"/>
</dbReference>
<dbReference type="InterPro" id="IPR010513">
    <property type="entry name" value="KEN_dom"/>
</dbReference>
<dbReference type="InterPro" id="IPR000719">
    <property type="entry name" value="Prot_kinase_dom"/>
</dbReference>
<evidence type="ECO:0000256" key="5">
    <source>
        <dbReference type="ARBA" id="ARBA00022679"/>
    </source>
</evidence>
<evidence type="ECO:0000313" key="23">
    <source>
        <dbReference type="Proteomes" id="UP000271241"/>
    </source>
</evidence>
<evidence type="ECO:0000259" key="20">
    <source>
        <dbReference type="PROSITE" id="PS50011"/>
    </source>
</evidence>
<evidence type="ECO:0000256" key="6">
    <source>
        <dbReference type="ARBA" id="ARBA00022692"/>
    </source>
</evidence>
<gene>
    <name evidence="22" type="ORF">THASP1DRAFT_19042</name>
</gene>
<evidence type="ECO:0000313" key="22">
    <source>
        <dbReference type="EMBL" id="RKP05992.1"/>
    </source>
</evidence>
<dbReference type="InterPro" id="IPR011009">
    <property type="entry name" value="Kinase-like_dom_sf"/>
</dbReference>
<comment type="catalytic activity">
    <reaction evidence="18">
        <text>L-seryl-[protein] + ATP = O-phospho-L-seryl-[protein] + ADP + H(+)</text>
        <dbReference type="Rhea" id="RHEA:17989"/>
        <dbReference type="Rhea" id="RHEA-COMP:9863"/>
        <dbReference type="Rhea" id="RHEA-COMP:11604"/>
        <dbReference type="ChEBI" id="CHEBI:15378"/>
        <dbReference type="ChEBI" id="CHEBI:29999"/>
        <dbReference type="ChEBI" id="CHEBI:30616"/>
        <dbReference type="ChEBI" id="CHEBI:83421"/>
        <dbReference type="ChEBI" id="CHEBI:456216"/>
        <dbReference type="EC" id="2.7.11.1"/>
    </reaction>
    <physiologicalReaction direction="left-to-right" evidence="18">
        <dbReference type="Rhea" id="RHEA:17990"/>
    </physiologicalReaction>
</comment>
<dbReference type="GO" id="GO:0006397">
    <property type="term" value="P:mRNA processing"/>
    <property type="evidence" value="ECO:0007669"/>
    <property type="project" value="InterPro"/>
</dbReference>
<dbReference type="PANTHER" id="PTHR13954">
    <property type="entry name" value="IRE1-RELATED"/>
    <property type="match status" value="1"/>
</dbReference>
<feature type="domain" description="Protein kinase" evidence="20">
    <location>
        <begin position="1"/>
        <end position="299"/>
    </location>
</feature>
<evidence type="ECO:0000256" key="8">
    <source>
        <dbReference type="ARBA" id="ARBA00022729"/>
    </source>
</evidence>
<evidence type="ECO:0000256" key="11">
    <source>
        <dbReference type="ARBA" id="ARBA00022801"/>
    </source>
</evidence>
<evidence type="ECO:0000256" key="12">
    <source>
        <dbReference type="ARBA" id="ARBA00022840"/>
    </source>
</evidence>
<sequence>GYGSHGTVVFRGSFGGKQVAVKRLLLDFYDLADREVGVLQDSDDHPNVVRYYCQERCDRFLYIALELCRCTLSEAVERSGSDISEPLSALSSAQLLYQIAAGVHHLHQLKLVHRDLKPQNILVANGPGAIGMHEVRVLISDFGLCKRLEVDQSSFGDTAVRHGSGTIGWRAPELLLAADCELQENLSPDASISDSTTSSQGRSSHQSAKDDEKPRMRITRAIDVFATGCIFYYALTGGRHPFGDRYEREANILDGRLDLSALDMKNVAEVEARDLITSMIQHDPAHRPTMAQVLAHPFFWPAAKRLAFLQDASDRLETEPRDVSASPLLTRLEMNSISVVGLDWSKRMDKAMLGHLGKFRKYDVRSVRDLLRAIRNKKHHYQDLPENARRLLGTIPDGFHAYFAGRFPLLLLHVYYVLAGHLDVHVDPLFHAYFDDAPITHVYPDTAH</sequence>
<reference evidence="23" key="1">
    <citation type="journal article" date="2018" name="Nat. Microbiol.">
        <title>Leveraging single-cell genomics to expand the fungal tree of life.</title>
        <authorList>
            <person name="Ahrendt S.R."/>
            <person name="Quandt C.A."/>
            <person name="Ciobanu D."/>
            <person name="Clum A."/>
            <person name="Salamov A."/>
            <person name="Andreopoulos B."/>
            <person name="Cheng J.F."/>
            <person name="Woyke T."/>
            <person name="Pelin A."/>
            <person name="Henrissat B."/>
            <person name="Reynolds N.K."/>
            <person name="Benny G.L."/>
            <person name="Smith M.E."/>
            <person name="James T.Y."/>
            <person name="Grigoriev I.V."/>
        </authorList>
    </citation>
    <scope>NUCLEOTIDE SEQUENCE [LARGE SCALE GENOMIC DNA]</scope>
    <source>
        <strain evidence="23">RSA 1356</strain>
    </source>
</reference>
<feature type="non-terminal residue" evidence="22">
    <location>
        <position position="1"/>
    </location>
</feature>
<evidence type="ECO:0000256" key="19">
    <source>
        <dbReference type="SAM" id="MobiDB-lite"/>
    </source>
</evidence>
<accession>A0A4P9XJS2</accession>
<dbReference type="Pfam" id="PF00069">
    <property type="entry name" value="Pkinase"/>
    <property type="match status" value="2"/>
</dbReference>
<evidence type="ECO:0000256" key="1">
    <source>
        <dbReference type="ARBA" id="ARBA00001946"/>
    </source>
</evidence>
<dbReference type="SMART" id="SM00580">
    <property type="entry name" value="PUG"/>
    <property type="match status" value="1"/>
</dbReference>
<feature type="region of interest" description="Disordered" evidence="19">
    <location>
        <begin position="188"/>
        <end position="213"/>
    </location>
</feature>
<dbReference type="GO" id="GO:0051082">
    <property type="term" value="F:unfolded protein binding"/>
    <property type="evidence" value="ECO:0007669"/>
    <property type="project" value="TreeGrafter"/>
</dbReference>
<keyword evidence="4" id="KW-0723">Serine/threonine-protein kinase</keyword>
<comment type="cofactor">
    <cofactor evidence="1">
        <name>Mg(2+)</name>
        <dbReference type="ChEBI" id="CHEBI:18420"/>
    </cofactor>
</comment>
<evidence type="ECO:0000256" key="13">
    <source>
        <dbReference type="ARBA" id="ARBA00022842"/>
    </source>
</evidence>
<keyword evidence="9" id="KW-0547">Nucleotide-binding</keyword>